<dbReference type="OrthoDB" id="5978656at2759"/>
<comment type="caution">
    <text evidence="3">The sequence shown here is derived from an EMBL/GenBank/DDBJ whole genome shotgun (WGS) entry which is preliminary data.</text>
</comment>
<dbReference type="Gene3D" id="3.40.640.10">
    <property type="entry name" value="Type I PLP-dependent aspartate aminotransferase-like (Major domain)"/>
    <property type="match status" value="1"/>
</dbReference>
<dbReference type="PANTHER" id="PTHR43092:SF2">
    <property type="entry name" value="HERCYNYLCYSTEINE SULFOXIDE LYASE"/>
    <property type="match status" value="1"/>
</dbReference>
<evidence type="ECO:0000313" key="3">
    <source>
        <dbReference type="EMBL" id="RKU39912.1"/>
    </source>
</evidence>
<protein>
    <recommendedName>
        <fullName evidence="5">Aminotransferase class V domain-containing protein</fullName>
    </recommendedName>
</protein>
<reference evidence="3 4" key="1">
    <citation type="submission" date="2018-08" db="EMBL/GenBank/DDBJ databases">
        <title>Draft genome of the lignicolous fungus Coniochaeta pulveracea.</title>
        <authorList>
            <person name="Borstlap C.J."/>
            <person name="De Witt R.N."/>
            <person name="Botha A."/>
            <person name="Volschenk H."/>
        </authorList>
    </citation>
    <scope>NUCLEOTIDE SEQUENCE [LARGE SCALE GENOMIC DNA]</scope>
    <source>
        <strain evidence="3 4">CAB683</strain>
    </source>
</reference>
<dbReference type="AlphaFoldDB" id="A0A420XW65"/>
<dbReference type="SUPFAM" id="SSF53383">
    <property type="entry name" value="PLP-dependent transferases"/>
    <property type="match status" value="1"/>
</dbReference>
<evidence type="ECO:0000256" key="1">
    <source>
        <dbReference type="ARBA" id="ARBA00022898"/>
    </source>
</evidence>
<evidence type="ECO:0000313" key="4">
    <source>
        <dbReference type="Proteomes" id="UP000275385"/>
    </source>
</evidence>
<name>A0A420XW65_9PEZI</name>
<sequence length="449" mass="50272">MVTKALSHLGLSSPSTPSPAPKEPIFGHALLPQFLFAPGYRNLNHGSFGTIPRFIQSRLRDYQDQSEAQPDPFIRYTYPQLLDESREAVASLLRVPVDTCVFVGNATVGVNTVLKALEWNEDGKDVILYFSTIYGACGKTVDFVVESTRGLVGSREVGIEYPIEDEEIVRRFREAVGECERAGKRARVAVFDVVTSMPGVRFPFEEMVKGIGMVDLNLAELDPDFFVSNCHKWLHCPRGCAVFYVPVRNQKLVRTTLATSHGYVSKISKRPVPLPPSKKGRFVNEFEFVGTIDSSPYLCVTDAIQWRKETFGGEANIIDYQRKLAREGGKRVAEMLGTVVLENKKGTLTDCAMVNVALPLVIEGGVGGSVDEREDIKIPRAKALQVTNWLLATMMKDYKTFMALFVHQDRWWVRLSAQVYLESEDFEWAGETLKELCEKAAQLDVNSLE</sequence>
<keyword evidence="1" id="KW-0663">Pyridoxal phosphate</keyword>
<dbReference type="InterPro" id="IPR015421">
    <property type="entry name" value="PyrdxlP-dep_Trfase_major"/>
</dbReference>
<dbReference type="Proteomes" id="UP000275385">
    <property type="component" value="Unassembled WGS sequence"/>
</dbReference>
<accession>A0A420XW65</accession>
<proteinExistence type="predicted"/>
<dbReference type="STRING" id="177199.A0A420XW65"/>
<feature type="region of interest" description="Disordered" evidence="2">
    <location>
        <begin position="1"/>
        <end position="20"/>
    </location>
</feature>
<dbReference type="EMBL" id="QVQW01000133">
    <property type="protein sequence ID" value="RKU39912.1"/>
    <property type="molecule type" value="Genomic_DNA"/>
</dbReference>
<dbReference type="InterPro" id="IPR015424">
    <property type="entry name" value="PyrdxlP-dep_Trfase"/>
</dbReference>
<evidence type="ECO:0008006" key="5">
    <source>
        <dbReference type="Google" id="ProtNLM"/>
    </source>
</evidence>
<dbReference type="PANTHER" id="PTHR43092">
    <property type="entry name" value="L-CYSTEINE DESULFHYDRASE"/>
    <property type="match status" value="1"/>
</dbReference>
<keyword evidence="4" id="KW-1185">Reference proteome</keyword>
<organism evidence="3 4">
    <name type="scientific">Coniochaeta pulveracea</name>
    <dbReference type="NCBI Taxonomy" id="177199"/>
    <lineage>
        <taxon>Eukaryota</taxon>
        <taxon>Fungi</taxon>
        <taxon>Dikarya</taxon>
        <taxon>Ascomycota</taxon>
        <taxon>Pezizomycotina</taxon>
        <taxon>Sordariomycetes</taxon>
        <taxon>Sordariomycetidae</taxon>
        <taxon>Coniochaetales</taxon>
        <taxon>Coniochaetaceae</taxon>
        <taxon>Coniochaeta</taxon>
    </lineage>
</organism>
<gene>
    <name evidence="3" type="ORF">DL546_001764</name>
</gene>
<evidence type="ECO:0000256" key="2">
    <source>
        <dbReference type="SAM" id="MobiDB-lite"/>
    </source>
</evidence>